<evidence type="ECO:0000256" key="4">
    <source>
        <dbReference type="ARBA" id="ARBA00023002"/>
    </source>
</evidence>
<dbReference type="NCBIfam" id="NF006914">
    <property type="entry name" value="PRK09404.1"/>
    <property type="match status" value="1"/>
</dbReference>
<dbReference type="InterPro" id="IPR029061">
    <property type="entry name" value="THDP-binding"/>
</dbReference>
<dbReference type="InterPro" id="IPR001017">
    <property type="entry name" value="DH_E1"/>
</dbReference>
<sequence>MHLEEENERIWLQNRWEELVQQDIPTSMKKEIAKELIKSQVLDKFLAIKFVSLKRYGAEGAETQMTFFQEFFRIAADTGTNEVVIAAHHRGRLNLMIGLLKMPPELLFRKLLGKSEFPDHCKTVGDVISHLCPSSTLKIGDRKLNIQMTNVPSHLEAVCPVSLGQARALQQVLGDGDYSTQESNADQVLNVQIHGDAAFMGQGVSHESLLMSLLPHFSVGGSVHVIVNNQLGFTTPAHYGRGTRYASDLAKVISAPVFHVNGEYPEDVIRATRIACEYQRKFRKSSFIDLNCYRRRGHNELDDPTFTNPLIYNIISNKSTIPDLYVSQLVKSGLITEKDIEDIKNEYHAQLTAALENASNFIPPDPQRQLWTGYKPAPSAITTWDTGVDKDLLTIIGLSSVRVPNDFNVHPNILKNHITSRIQRIKNEGVIDWATAEALAFGSLIYNGFNVRISGQDVGRGTFSHRHAMMVDQRSDDVYIPLNHISEEQIGHLEIANSLLSEEAVLGFEYGFSNISPNTLVIWEAQFGDFFNGAQIQIDTYVTCGEAKWMTMSGLTMLLPHGYDGAGPEHSSCRLERFLQLSDSSEVRPDGEDVNIHIVNPTTPAQYFHLLRRQMVRNYRKPLIVVGPKILLRSPDAVSHLDDMGPNTSFKPVLDDESTADPSKVNRLIFTSGKHYYALKNYRNQNMISNVAIIRLEELSPFPTQQLRDQIAKYKNAKEFIWSQEEPRNMGAWSYCSSRFHNLVGCKVRFAGRDQAPCPAVGIGEIHKKEAQFVIEQPFK</sequence>
<dbReference type="PANTHER" id="PTHR23152:SF4">
    <property type="entry name" value="2-OXOADIPATE DEHYDROGENASE COMPLEX COMPONENT E1"/>
    <property type="match status" value="1"/>
</dbReference>
<keyword evidence="4" id="KW-0560">Oxidoreductase</keyword>
<dbReference type="AlphaFoldDB" id="A0A0A9W1P0"/>
<keyword evidence="5" id="KW-0786">Thiamine pyrophosphate</keyword>
<dbReference type="SMART" id="SM00861">
    <property type="entry name" value="Transket_pyr"/>
    <property type="match status" value="1"/>
</dbReference>
<dbReference type="SUPFAM" id="SSF52518">
    <property type="entry name" value="Thiamin diphosphate-binding fold (THDP-binding)"/>
    <property type="match status" value="2"/>
</dbReference>
<evidence type="ECO:0000256" key="5">
    <source>
        <dbReference type="ARBA" id="ARBA00023052"/>
    </source>
</evidence>
<gene>
    <name evidence="7" type="primary">dhtkd1_0</name>
    <name evidence="7" type="ORF">CM83_56070</name>
</gene>
<organism evidence="7">
    <name type="scientific">Lygus hesperus</name>
    <name type="common">Western plant bug</name>
    <dbReference type="NCBI Taxonomy" id="30085"/>
    <lineage>
        <taxon>Eukaryota</taxon>
        <taxon>Metazoa</taxon>
        <taxon>Ecdysozoa</taxon>
        <taxon>Arthropoda</taxon>
        <taxon>Hexapoda</taxon>
        <taxon>Insecta</taxon>
        <taxon>Pterygota</taxon>
        <taxon>Neoptera</taxon>
        <taxon>Paraneoptera</taxon>
        <taxon>Hemiptera</taxon>
        <taxon>Heteroptera</taxon>
        <taxon>Panheteroptera</taxon>
        <taxon>Cimicomorpha</taxon>
        <taxon>Miridae</taxon>
        <taxon>Mirini</taxon>
        <taxon>Lygus</taxon>
    </lineage>
</organism>
<dbReference type="InterPro" id="IPR005475">
    <property type="entry name" value="Transketolase-like_Pyr-bd"/>
</dbReference>
<dbReference type="NCBIfam" id="TIGR00239">
    <property type="entry name" value="2oxo_dh_E1"/>
    <property type="match status" value="1"/>
</dbReference>
<dbReference type="InterPro" id="IPR011603">
    <property type="entry name" value="2oxoglutarate_DH_E1"/>
</dbReference>
<keyword evidence="3" id="KW-0809">Transit peptide</keyword>
<dbReference type="Pfam" id="PF02779">
    <property type="entry name" value="Transket_pyr"/>
    <property type="match status" value="1"/>
</dbReference>
<dbReference type="CDD" id="cd02016">
    <property type="entry name" value="TPP_E1_OGDC_like"/>
    <property type="match status" value="1"/>
</dbReference>
<dbReference type="GO" id="GO:0016624">
    <property type="term" value="F:oxidoreductase activity, acting on the aldehyde or oxo group of donors, disulfide as acceptor"/>
    <property type="evidence" value="ECO:0007669"/>
    <property type="project" value="InterPro"/>
</dbReference>
<reference evidence="7" key="2">
    <citation type="submission" date="2014-07" db="EMBL/GenBank/DDBJ databases">
        <authorList>
            <person name="Hull J."/>
        </authorList>
    </citation>
    <scope>NUCLEOTIDE SEQUENCE</scope>
</reference>
<dbReference type="GO" id="GO:0030976">
    <property type="term" value="F:thiamine pyrophosphate binding"/>
    <property type="evidence" value="ECO:0007669"/>
    <property type="project" value="InterPro"/>
</dbReference>
<dbReference type="Pfam" id="PF16870">
    <property type="entry name" value="OxoGdeHyase_C"/>
    <property type="match status" value="1"/>
</dbReference>
<dbReference type="PANTHER" id="PTHR23152">
    <property type="entry name" value="2-OXOGLUTARATE DEHYDROGENASE"/>
    <property type="match status" value="1"/>
</dbReference>
<evidence type="ECO:0000256" key="2">
    <source>
        <dbReference type="ARBA" id="ARBA00006936"/>
    </source>
</evidence>
<comment type="similarity">
    <text evidence="2">Belongs to the alpha-ketoglutarate dehydrogenase family.</text>
</comment>
<dbReference type="PIRSF" id="PIRSF000157">
    <property type="entry name" value="Oxoglu_dh_E1"/>
    <property type="match status" value="1"/>
</dbReference>
<proteinExistence type="inferred from homology"/>
<name>A0A0A9W1P0_LYGHE</name>
<dbReference type="Gene3D" id="3.40.50.11610">
    <property type="entry name" value="Multifunctional 2-oxoglutarate metabolism enzyme, C-terminal domain"/>
    <property type="match status" value="1"/>
</dbReference>
<dbReference type="EMBL" id="GBHO01041875">
    <property type="protein sequence ID" value="JAG01729.1"/>
    <property type="molecule type" value="Transcribed_RNA"/>
</dbReference>
<comment type="cofactor">
    <cofactor evidence="1">
        <name>thiamine diphosphate</name>
        <dbReference type="ChEBI" id="CHEBI:58937"/>
    </cofactor>
</comment>
<feature type="domain" description="Transketolase-like pyrimidine-binding" evidence="6">
    <location>
        <begin position="431"/>
        <end position="634"/>
    </location>
</feature>
<evidence type="ECO:0000256" key="3">
    <source>
        <dbReference type="ARBA" id="ARBA00022946"/>
    </source>
</evidence>
<dbReference type="InterPro" id="IPR042179">
    <property type="entry name" value="KGD_C_sf"/>
</dbReference>
<protein>
    <submittedName>
        <fullName evidence="7">Putative 2-oxoglutarate dehydrogenase E1 component DHKTD1, mitochondrial</fullName>
    </submittedName>
</protein>
<evidence type="ECO:0000256" key="1">
    <source>
        <dbReference type="ARBA" id="ARBA00001964"/>
    </source>
</evidence>
<dbReference type="Gene3D" id="3.40.50.12470">
    <property type="match status" value="1"/>
</dbReference>
<dbReference type="Pfam" id="PF00676">
    <property type="entry name" value="E1_dh"/>
    <property type="match status" value="1"/>
</dbReference>
<evidence type="ECO:0000313" key="7">
    <source>
        <dbReference type="EMBL" id="JAG01729.1"/>
    </source>
</evidence>
<evidence type="ECO:0000259" key="6">
    <source>
        <dbReference type="SMART" id="SM00861"/>
    </source>
</evidence>
<accession>A0A0A9W1P0</accession>
<reference evidence="7" key="1">
    <citation type="journal article" date="2014" name="PLoS ONE">
        <title>Transcriptome-Based Identification of ABC Transporters in the Western Tarnished Plant Bug Lygus hesperus.</title>
        <authorList>
            <person name="Hull J.J."/>
            <person name="Chaney K."/>
            <person name="Geib S.M."/>
            <person name="Fabrick J.A."/>
            <person name="Brent C.S."/>
            <person name="Walsh D."/>
            <person name="Lavine L.C."/>
        </authorList>
    </citation>
    <scope>NUCLEOTIDE SEQUENCE</scope>
</reference>
<dbReference type="InterPro" id="IPR031717">
    <property type="entry name" value="ODO-1/KGD_C"/>
</dbReference>
<dbReference type="Gene3D" id="3.40.50.970">
    <property type="match status" value="1"/>
</dbReference>